<dbReference type="Proteomes" id="UP001139158">
    <property type="component" value="Unassembled WGS sequence"/>
</dbReference>
<dbReference type="EMBL" id="JAJFZV010000009">
    <property type="protein sequence ID" value="MCC3297957.1"/>
    <property type="molecule type" value="Genomic_DNA"/>
</dbReference>
<evidence type="ECO:0000259" key="4">
    <source>
        <dbReference type="Pfam" id="PF00144"/>
    </source>
</evidence>
<evidence type="ECO:0000256" key="1">
    <source>
        <dbReference type="SAM" id="MobiDB-lite"/>
    </source>
</evidence>
<keyword evidence="2" id="KW-0812">Transmembrane</keyword>
<feature type="transmembrane region" description="Helical" evidence="2">
    <location>
        <begin position="564"/>
        <end position="588"/>
    </location>
</feature>
<name>A0A9X1SCU9_9MICC</name>
<feature type="transmembrane region" description="Helical" evidence="2">
    <location>
        <begin position="632"/>
        <end position="657"/>
    </location>
</feature>
<evidence type="ECO:0000256" key="2">
    <source>
        <dbReference type="SAM" id="Phobius"/>
    </source>
</evidence>
<feature type="compositionally biased region" description="Polar residues" evidence="1">
    <location>
        <begin position="400"/>
        <end position="414"/>
    </location>
</feature>
<evidence type="ECO:0000313" key="5">
    <source>
        <dbReference type="EMBL" id="MCC3297957.1"/>
    </source>
</evidence>
<dbReference type="PANTHER" id="PTHR46825">
    <property type="entry name" value="D-ALANYL-D-ALANINE-CARBOXYPEPTIDASE/ENDOPEPTIDASE AMPH"/>
    <property type="match status" value="1"/>
</dbReference>
<feature type="transmembrane region" description="Helical" evidence="2">
    <location>
        <begin position="600"/>
        <end position="620"/>
    </location>
</feature>
<feature type="signal peptide" evidence="3">
    <location>
        <begin position="1"/>
        <end position="31"/>
    </location>
</feature>
<sequence>MAPTTAGRTRLRILAAALLALTAAGSGAAQASPAAQLPSAPAPAQVTGQDVGQWLDGLVPGALDSTGIPGAVISVVAGDEVIAARGYGQAQTGTPGKAAAAEDTLFRIASVSKTITATAVMQLVERGELNLDTGISAYLDFDLPQPKGEVTLRHLLTHTAGFEERIRGLVSPDAAPPLRDTVAIDPPAQVFRPGTVPAYSNYGNALAGYIVERTADQPFADYVEQHIFDPLDMDSTSFAQPLPPHLADRLAFGYPDEAGPPLPFEYVAAAPAGAASGTATDMGRFMLALLGAGPQPERVLRPATLAQMLSPGLTDGDSLEPRMTLGFFDHSRSGHRALGHDGDSQVFHTAMRLYPDAGLGIFVAFNGNGRSPSDPTALRQALTEGFADRYLPGGPGGLENSGTVPSEGTDTPSPASGDAFHRAETIAGVYQQSRAPFSSFAGLISLTGQTVLTAQPDGTLLASPDPAGFAPAVYEEIGPWVWRQADGQEILAAHAPDGRVEAIRFSSAFALLPVAAWQDARVVLPLLTGCLGVLALTVIAWPLRYALHRRHRIPGASPRRLSGILTGAGVGAGLAAAAGWIAVLVSIASYRDVPDAPLRVLQLLQAMALAAVVPAGAWVIEAIRLRPGAAALAGRVLILLALAGWGWFALSFGLLAADVSY</sequence>
<dbReference type="SUPFAM" id="SSF56601">
    <property type="entry name" value="beta-lactamase/transpeptidase-like"/>
    <property type="match status" value="1"/>
</dbReference>
<feature type="region of interest" description="Disordered" evidence="1">
    <location>
        <begin position="389"/>
        <end position="418"/>
    </location>
</feature>
<dbReference type="InterPro" id="IPR050491">
    <property type="entry name" value="AmpC-like"/>
</dbReference>
<keyword evidence="6" id="KW-1185">Reference proteome</keyword>
<organism evidence="5 6">
    <name type="scientific">Arthrobacter caoxuetaonis</name>
    <dbReference type="NCBI Taxonomy" id="2886935"/>
    <lineage>
        <taxon>Bacteria</taxon>
        <taxon>Bacillati</taxon>
        <taxon>Actinomycetota</taxon>
        <taxon>Actinomycetes</taxon>
        <taxon>Micrococcales</taxon>
        <taxon>Micrococcaceae</taxon>
        <taxon>Arthrobacter</taxon>
    </lineage>
</organism>
<protein>
    <submittedName>
        <fullName evidence="5">Beta-lactamase family protein</fullName>
    </submittedName>
</protein>
<dbReference type="RefSeq" id="WP_227895833.1">
    <property type="nucleotide sequence ID" value="NZ_CP099466.1"/>
</dbReference>
<accession>A0A9X1SCU9</accession>
<keyword evidence="2" id="KW-1133">Transmembrane helix</keyword>
<dbReference type="InterPro" id="IPR001466">
    <property type="entry name" value="Beta-lactam-related"/>
</dbReference>
<evidence type="ECO:0000256" key="3">
    <source>
        <dbReference type="SAM" id="SignalP"/>
    </source>
</evidence>
<dbReference type="Gene3D" id="3.40.710.10">
    <property type="entry name" value="DD-peptidase/beta-lactamase superfamily"/>
    <property type="match status" value="1"/>
</dbReference>
<dbReference type="InterPro" id="IPR012338">
    <property type="entry name" value="Beta-lactam/transpept-like"/>
</dbReference>
<keyword evidence="2" id="KW-0472">Membrane</keyword>
<feature type="chain" id="PRO_5040789376" evidence="3">
    <location>
        <begin position="32"/>
        <end position="661"/>
    </location>
</feature>
<comment type="caution">
    <text evidence="5">The sequence shown here is derived from an EMBL/GenBank/DDBJ whole genome shotgun (WGS) entry which is preliminary data.</text>
</comment>
<dbReference type="AlphaFoldDB" id="A0A9X1SCU9"/>
<proteinExistence type="predicted"/>
<feature type="transmembrane region" description="Helical" evidence="2">
    <location>
        <begin position="522"/>
        <end position="543"/>
    </location>
</feature>
<reference evidence="5" key="1">
    <citation type="submission" date="2021-10" db="EMBL/GenBank/DDBJ databases">
        <title>Novel species in genus Arthrobacter.</title>
        <authorList>
            <person name="Liu Y."/>
        </authorList>
    </citation>
    <scope>NUCLEOTIDE SEQUENCE</scope>
    <source>
        <strain evidence="5">Zg-Y453</strain>
    </source>
</reference>
<dbReference type="PANTHER" id="PTHR46825:SF9">
    <property type="entry name" value="BETA-LACTAMASE-RELATED DOMAIN-CONTAINING PROTEIN"/>
    <property type="match status" value="1"/>
</dbReference>
<keyword evidence="3" id="KW-0732">Signal</keyword>
<feature type="domain" description="Beta-lactamase-related" evidence="4">
    <location>
        <begin position="56"/>
        <end position="380"/>
    </location>
</feature>
<evidence type="ECO:0000313" key="6">
    <source>
        <dbReference type="Proteomes" id="UP001139158"/>
    </source>
</evidence>
<dbReference type="Pfam" id="PF00144">
    <property type="entry name" value="Beta-lactamase"/>
    <property type="match status" value="1"/>
</dbReference>
<gene>
    <name evidence="5" type="ORF">LJ757_09090</name>
</gene>